<organism evidence="2 3">
    <name type="scientific">Anisodus acutangulus</name>
    <dbReference type="NCBI Taxonomy" id="402998"/>
    <lineage>
        <taxon>Eukaryota</taxon>
        <taxon>Viridiplantae</taxon>
        <taxon>Streptophyta</taxon>
        <taxon>Embryophyta</taxon>
        <taxon>Tracheophyta</taxon>
        <taxon>Spermatophyta</taxon>
        <taxon>Magnoliopsida</taxon>
        <taxon>eudicotyledons</taxon>
        <taxon>Gunneridae</taxon>
        <taxon>Pentapetalae</taxon>
        <taxon>asterids</taxon>
        <taxon>lamiids</taxon>
        <taxon>Solanales</taxon>
        <taxon>Solanaceae</taxon>
        <taxon>Solanoideae</taxon>
        <taxon>Hyoscyameae</taxon>
        <taxon>Anisodus</taxon>
    </lineage>
</organism>
<comment type="caution">
    <text evidence="2">The sequence shown here is derived from an EMBL/GenBank/DDBJ whole genome shotgun (WGS) entry which is preliminary data.</text>
</comment>
<accession>A0A9Q1LIT8</accession>
<dbReference type="OrthoDB" id="1302748at2759"/>
<feature type="compositionally biased region" description="Basic and acidic residues" evidence="1">
    <location>
        <begin position="244"/>
        <end position="253"/>
    </location>
</feature>
<feature type="compositionally biased region" description="Basic and acidic residues" evidence="1">
    <location>
        <begin position="188"/>
        <end position="204"/>
    </location>
</feature>
<dbReference type="PANTHER" id="PTHR46855:SF11">
    <property type="entry name" value="GATA TRANSCRIPTION FACTOR 26-LIKE"/>
    <property type="match status" value="1"/>
</dbReference>
<dbReference type="InterPro" id="IPR044589">
    <property type="entry name" value="GATA26/27"/>
</dbReference>
<dbReference type="AlphaFoldDB" id="A0A9Q1LIT8"/>
<feature type="region of interest" description="Disordered" evidence="1">
    <location>
        <begin position="229"/>
        <end position="253"/>
    </location>
</feature>
<proteinExistence type="predicted"/>
<feature type="region of interest" description="Disordered" evidence="1">
    <location>
        <begin position="1"/>
        <end position="26"/>
    </location>
</feature>
<dbReference type="PANTHER" id="PTHR46855">
    <property type="entry name" value="OSJNBB0038F03.10 PROTEIN"/>
    <property type="match status" value="1"/>
</dbReference>
<dbReference type="EMBL" id="JAJAGQ010000017">
    <property type="protein sequence ID" value="KAJ8538053.1"/>
    <property type="molecule type" value="Genomic_DNA"/>
</dbReference>
<dbReference type="Proteomes" id="UP001152561">
    <property type="component" value="Unassembled WGS sequence"/>
</dbReference>
<feature type="compositionally biased region" description="Basic and acidic residues" evidence="1">
    <location>
        <begin position="1"/>
        <end position="15"/>
    </location>
</feature>
<evidence type="ECO:0000313" key="3">
    <source>
        <dbReference type="Proteomes" id="UP001152561"/>
    </source>
</evidence>
<evidence type="ECO:0000313" key="2">
    <source>
        <dbReference type="EMBL" id="KAJ8538053.1"/>
    </source>
</evidence>
<reference evidence="3" key="1">
    <citation type="journal article" date="2023" name="Proc. Natl. Acad. Sci. U.S.A.">
        <title>Genomic and structural basis for evolution of tropane alkaloid biosynthesis.</title>
        <authorList>
            <person name="Wanga Y.-J."/>
            <person name="Taina T."/>
            <person name="Yua J.-Y."/>
            <person name="Lia J."/>
            <person name="Xua B."/>
            <person name="Chenc J."/>
            <person name="D'Auriad J.C."/>
            <person name="Huanga J.-P."/>
            <person name="Huanga S.-X."/>
        </authorList>
    </citation>
    <scope>NUCLEOTIDE SEQUENCE [LARGE SCALE GENOMIC DNA]</scope>
    <source>
        <strain evidence="3">cv. KIB-2019</strain>
    </source>
</reference>
<name>A0A9Q1LIT8_9SOLA</name>
<sequence>MTPRLSARDDQKLEVGVEVSGQDGSSACLEEEMNNISSLGSAGSSSDNYMQMEETNGEADKDPLWNPDSVPRRKRSELRQHNLSPVERLQRQLYNILQEPDFTNISANDEDILIYEKNKYIPPNEIGVGAMLHVSPTITTEHSTSLAPMAEDNASCSVNAPEENSYLINNNVLDHVAMQNETTGNEGGKAKARENRLAPHHMDTTSRVSRQKLYSQRARCRVKVGHQVNRPRGRPRLSTTQGRYFDKDRRSETADESLQAWSSSLIDVPIYSVNWNDSTAMSAIKGMKVDTVTVNMENNLNEHIVEDQTQIQRLEPQMAKMGIESSFHITSDEK</sequence>
<keyword evidence="3" id="KW-1185">Reference proteome</keyword>
<feature type="region of interest" description="Disordered" evidence="1">
    <location>
        <begin position="54"/>
        <end position="77"/>
    </location>
</feature>
<protein>
    <submittedName>
        <fullName evidence="2">Uncharacterized protein</fullName>
    </submittedName>
</protein>
<feature type="region of interest" description="Disordered" evidence="1">
    <location>
        <begin position="182"/>
        <end position="210"/>
    </location>
</feature>
<evidence type="ECO:0000256" key="1">
    <source>
        <dbReference type="SAM" id="MobiDB-lite"/>
    </source>
</evidence>
<gene>
    <name evidence="2" type="ORF">K7X08_014593</name>
</gene>